<keyword evidence="2" id="KW-1185">Reference proteome</keyword>
<accession>A0A0M0KFJ7</accession>
<reference evidence="2" key="1">
    <citation type="submission" date="2015-08" db="EMBL/GenBank/DDBJ databases">
        <title>Fjat-14210 dsm16467.</title>
        <authorList>
            <person name="Liu B."/>
            <person name="Wang J."/>
            <person name="Zhu Y."/>
            <person name="Liu G."/>
            <person name="Chen Q."/>
            <person name="Chen Z."/>
            <person name="Lan J."/>
            <person name="Che J."/>
            <person name="Ge C."/>
            <person name="Shi H."/>
            <person name="Pan Z."/>
            <person name="Liu X."/>
        </authorList>
    </citation>
    <scope>NUCLEOTIDE SEQUENCE [LARGE SCALE GENOMIC DNA]</scope>
    <source>
        <strain evidence="2">DSM 16467</strain>
    </source>
</reference>
<dbReference type="RefSeq" id="WP_053403619.1">
    <property type="nucleotide sequence ID" value="NZ_LILC01000037.1"/>
</dbReference>
<dbReference type="InterPro" id="IPR025851">
    <property type="entry name" value="SUKH-4"/>
</dbReference>
<protein>
    <recommendedName>
        <fullName evidence="3">SUKH-4 immunity protein</fullName>
    </recommendedName>
</protein>
<dbReference type="Proteomes" id="UP000037558">
    <property type="component" value="Unassembled WGS sequence"/>
</dbReference>
<dbReference type="Pfam" id="PF14435">
    <property type="entry name" value="SUKH-4"/>
    <property type="match status" value="1"/>
</dbReference>
<dbReference type="PATRIC" id="fig|284581.3.peg.3283"/>
<dbReference type="OrthoDB" id="893152at2"/>
<dbReference type="AlphaFoldDB" id="A0A0M0KFJ7"/>
<evidence type="ECO:0000313" key="1">
    <source>
        <dbReference type="EMBL" id="KOO37188.1"/>
    </source>
</evidence>
<evidence type="ECO:0008006" key="3">
    <source>
        <dbReference type="Google" id="ProtNLM"/>
    </source>
</evidence>
<evidence type="ECO:0000313" key="2">
    <source>
        <dbReference type="Proteomes" id="UP000037558"/>
    </source>
</evidence>
<sequence>MIVPEEFNEKWDVSKDGPLIKCNADDLMSTNFSDNVKTFLTVGGLPESPPPYLEFTSLKSCIRPITSVFNLSEAFRKYWLLGSTSAGDTICIVEKQEHIVVLYHSDRDQEVFINSSINQFAECLLAYVKMIDKAIELNGEDAFIDHDIPESVISWLKETLRSIDATCIEEEGFWLTEIENLCESRGHFI</sequence>
<dbReference type="STRING" id="284581.AMD01_22155"/>
<organism evidence="1 2">
    <name type="scientific">Priestia koreensis</name>
    <dbReference type="NCBI Taxonomy" id="284581"/>
    <lineage>
        <taxon>Bacteria</taxon>
        <taxon>Bacillati</taxon>
        <taxon>Bacillota</taxon>
        <taxon>Bacilli</taxon>
        <taxon>Bacillales</taxon>
        <taxon>Bacillaceae</taxon>
        <taxon>Priestia</taxon>
    </lineage>
</organism>
<name>A0A0M0KFJ7_9BACI</name>
<proteinExistence type="predicted"/>
<gene>
    <name evidence="1" type="ORF">AMD01_22155</name>
</gene>
<dbReference type="EMBL" id="LILC01000037">
    <property type="protein sequence ID" value="KOO37188.1"/>
    <property type="molecule type" value="Genomic_DNA"/>
</dbReference>
<comment type="caution">
    <text evidence="1">The sequence shown here is derived from an EMBL/GenBank/DDBJ whole genome shotgun (WGS) entry which is preliminary data.</text>
</comment>